<evidence type="ECO:0000313" key="2">
    <source>
        <dbReference type="EMBL" id="MDO2409334.1"/>
    </source>
</evidence>
<feature type="transmembrane region" description="Helical" evidence="1">
    <location>
        <begin position="172"/>
        <end position="189"/>
    </location>
</feature>
<keyword evidence="1" id="KW-1133">Transmembrane helix</keyword>
<name>A0ABT8T6K4_9BACT</name>
<accession>A0ABT8T6K4</accession>
<dbReference type="Proteomes" id="UP001171111">
    <property type="component" value="Unassembled WGS sequence"/>
</dbReference>
<gene>
    <name evidence="2" type="ORF">Q2362_04375</name>
</gene>
<comment type="caution">
    <text evidence="2">The sequence shown here is derived from an EMBL/GenBank/DDBJ whole genome shotgun (WGS) entry which is preliminary data.</text>
</comment>
<dbReference type="RefSeq" id="WP_302244205.1">
    <property type="nucleotide sequence ID" value="NZ_JAULJQ010000004.1"/>
</dbReference>
<evidence type="ECO:0000313" key="3">
    <source>
        <dbReference type="Proteomes" id="UP001171111"/>
    </source>
</evidence>
<protein>
    <recommendedName>
        <fullName evidence="4">Transcriptional regulator</fullName>
    </recommendedName>
</protein>
<dbReference type="EMBL" id="JAULJQ010000004">
    <property type="protein sequence ID" value="MDO2409334.1"/>
    <property type="molecule type" value="Genomic_DNA"/>
</dbReference>
<sequence length="190" mass="21656">MFIGSAMRLSKNFTLFIGQHVGSTKREKKFDQFVKNSKNAMSEISTQIYKKIGLDKEVYLYAMNCDEGIDLANYLNQENCELIPNLMNSLNTAMNLLQQAEFTDDISLAGKEKITRLIFEAQDLVNKLTNEPTITADLLEFLAKQEHKSTDEMLKAIKNKDTDVNQAKYKKILVLVIISLALFYAVLFLI</sequence>
<proteinExistence type="predicted"/>
<reference evidence="2 3" key="1">
    <citation type="submission" date="2023-06" db="EMBL/GenBank/DDBJ databases">
        <title>Campylobacter magnum sp. nov., isolated from cecal contents of domestic pigs (Sus scrofa domesticus).</title>
        <authorList>
            <person name="Papic B."/>
            <person name="Gruntar I."/>
        </authorList>
    </citation>
    <scope>NUCLEOTIDE SEQUENCE [LARGE SCALE GENOMIC DNA]</scope>
    <source>
        <strain evidence="3">34484-21</strain>
    </source>
</reference>
<keyword evidence="3" id="KW-1185">Reference proteome</keyword>
<evidence type="ECO:0008006" key="4">
    <source>
        <dbReference type="Google" id="ProtNLM"/>
    </source>
</evidence>
<evidence type="ECO:0000256" key="1">
    <source>
        <dbReference type="SAM" id="Phobius"/>
    </source>
</evidence>
<keyword evidence="1" id="KW-0472">Membrane</keyword>
<organism evidence="2 3">
    <name type="scientific">Campylobacter magnus</name>
    <dbReference type="NCBI Taxonomy" id="3026462"/>
    <lineage>
        <taxon>Bacteria</taxon>
        <taxon>Pseudomonadati</taxon>
        <taxon>Campylobacterota</taxon>
        <taxon>Epsilonproteobacteria</taxon>
        <taxon>Campylobacterales</taxon>
        <taxon>Campylobacteraceae</taxon>
        <taxon>Campylobacter</taxon>
    </lineage>
</organism>
<keyword evidence="1" id="KW-0812">Transmembrane</keyword>